<dbReference type="PANTHER" id="PTHR43245:SF58">
    <property type="entry name" value="BLL5923 PROTEIN"/>
    <property type="match status" value="1"/>
</dbReference>
<reference evidence="2 3" key="1">
    <citation type="submission" date="2019-12" db="EMBL/GenBank/DDBJ databases">
        <title>Genomic-based taxomic classification of the family Erythrobacteraceae.</title>
        <authorList>
            <person name="Xu L."/>
        </authorList>
    </citation>
    <scope>NUCLEOTIDE SEQUENCE [LARGE SCALE GENOMIC DNA]</scope>
    <source>
        <strain evidence="2 3">MCCC 1A09965</strain>
    </source>
</reference>
<sequence length="311" mass="33076">MRVAITGASGFLGREVVRQLFRAGHSVRAIVRDTSLGAIEDAAETVAAGDLLTAPLESLVGDCDAVVNCAARVHVTAKENTAVASAAYEDMNVEFPIRLARAARTHGCGHFIQMSSVAAIGSVTPERTVVGDGFPPAPTTPYGRSKLKADQALARLARPGFVVTSLRPPTIYDRDVGAFFARIRRAASIGLPLPLARIDNLRSFAFRGNIAGAVIATIARPIDGAYLVTDSDPISTACLYRLLLARYGYGDRVFALPQALVWAGAGAILGDRAASLLGDSAFRSENFRKTFHWTPRFDMEDALARTTGEGS</sequence>
<dbReference type="SUPFAM" id="SSF51735">
    <property type="entry name" value="NAD(P)-binding Rossmann-fold domains"/>
    <property type="match status" value="1"/>
</dbReference>
<feature type="domain" description="NAD-dependent epimerase/dehydratase" evidence="1">
    <location>
        <begin position="3"/>
        <end position="221"/>
    </location>
</feature>
<dbReference type="OrthoDB" id="9801056at2"/>
<evidence type="ECO:0000259" key="1">
    <source>
        <dbReference type="Pfam" id="PF01370"/>
    </source>
</evidence>
<gene>
    <name evidence="2" type="ORF">GRI48_08875</name>
</gene>
<evidence type="ECO:0000313" key="3">
    <source>
        <dbReference type="Proteomes" id="UP000445582"/>
    </source>
</evidence>
<dbReference type="InterPro" id="IPR050177">
    <property type="entry name" value="Lipid_A_modif_metabolic_enz"/>
</dbReference>
<protein>
    <submittedName>
        <fullName evidence="2">NAD-dependent epimerase/dehydratase family protein</fullName>
    </submittedName>
</protein>
<dbReference type="Proteomes" id="UP000445582">
    <property type="component" value="Unassembled WGS sequence"/>
</dbReference>
<name>A0A844YHD3_9SPHN</name>
<keyword evidence="3" id="KW-1185">Reference proteome</keyword>
<dbReference type="PANTHER" id="PTHR43245">
    <property type="entry name" value="BIFUNCTIONAL POLYMYXIN RESISTANCE PROTEIN ARNA"/>
    <property type="match status" value="1"/>
</dbReference>
<dbReference type="Gene3D" id="3.40.50.720">
    <property type="entry name" value="NAD(P)-binding Rossmann-like Domain"/>
    <property type="match status" value="1"/>
</dbReference>
<dbReference type="Pfam" id="PF01370">
    <property type="entry name" value="Epimerase"/>
    <property type="match status" value="1"/>
</dbReference>
<evidence type="ECO:0000313" key="2">
    <source>
        <dbReference type="EMBL" id="MXO63123.1"/>
    </source>
</evidence>
<dbReference type="RefSeq" id="WP_160674233.1">
    <property type="nucleotide sequence ID" value="NZ_WTYN01000001.1"/>
</dbReference>
<dbReference type="EMBL" id="WTYN01000001">
    <property type="protein sequence ID" value="MXO63123.1"/>
    <property type="molecule type" value="Genomic_DNA"/>
</dbReference>
<organism evidence="2 3">
    <name type="scientific">Qipengyuania oceanensis</name>
    <dbReference type="NCBI Taxonomy" id="1463597"/>
    <lineage>
        <taxon>Bacteria</taxon>
        <taxon>Pseudomonadati</taxon>
        <taxon>Pseudomonadota</taxon>
        <taxon>Alphaproteobacteria</taxon>
        <taxon>Sphingomonadales</taxon>
        <taxon>Erythrobacteraceae</taxon>
        <taxon>Qipengyuania</taxon>
    </lineage>
</organism>
<proteinExistence type="predicted"/>
<dbReference type="AlphaFoldDB" id="A0A844YHD3"/>
<comment type="caution">
    <text evidence="2">The sequence shown here is derived from an EMBL/GenBank/DDBJ whole genome shotgun (WGS) entry which is preliminary data.</text>
</comment>
<accession>A0A844YHD3</accession>
<dbReference type="InterPro" id="IPR036291">
    <property type="entry name" value="NAD(P)-bd_dom_sf"/>
</dbReference>
<dbReference type="InterPro" id="IPR001509">
    <property type="entry name" value="Epimerase_deHydtase"/>
</dbReference>